<feature type="transmembrane region" description="Helical" evidence="6">
    <location>
        <begin position="316"/>
        <end position="334"/>
    </location>
</feature>
<dbReference type="GO" id="GO:0005886">
    <property type="term" value="C:plasma membrane"/>
    <property type="evidence" value="ECO:0007669"/>
    <property type="project" value="UniProtKB-SubCell"/>
</dbReference>
<comment type="subcellular location">
    <subcellularLocation>
        <location evidence="1">Cell membrane</location>
        <topology evidence="1">Multi-pass membrane protein</topology>
    </subcellularLocation>
</comment>
<evidence type="ECO:0000256" key="3">
    <source>
        <dbReference type="ARBA" id="ARBA00022692"/>
    </source>
</evidence>
<evidence type="ECO:0000256" key="6">
    <source>
        <dbReference type="SAM" id="Phobius"/>
    </source>
</evidence>
<name>A0A1X7K3J1_9BURK</name>
<dbReference type="PANTHER" id="PTHR32196:SF19">
    <property type="entry name" value="GALACTOFURANOSE TRANSPORTER PERMEASE PROTEIN YTFT"/>
    <property type="match status" value="1"/>
</dbReference>
<dbReference type="PANTHER" id="PTHR32196">
    <property type="entry name" value="ABC TRANSPORTER PERMEASE PROTEIN YPHD-RELATED-RELATED"/>
    <property type="match status" value="1"/>
</dbReference>
<organism evidence="7 8">
    <name type="scientific">Paraburkholderia susongensis</name>
    <dbReference type="NCBI Taxonomy" id="1515439"/>
    <lineage>
        <taxon>Bacteria</taxon>
        <taxon>Pseudomonadati</taxon>
        <taxon>Pseudomonadota</taxon>
        <taxon>Betaproteobacteria</taxon>
        <taxon>Burkholderiales</taxon>
        <taxon>Burkholderiaceae</taxon>
        <taxon>Paraburkholderia</taxon>
    </lineage>
</organism>
<reference evidence="8" key="1">
    <citation type="submission" date="2017-04" db="EMBL/GenBank/DDBJ databases">
        <authorList>
            <person name="Varghese N."/>
            <person name="Submissions S."/>
        </authorList>
    </citation>
    <scope>NUCLEOTIDE SEQUENCE [LARGE SCALE GENOMIC DNA]</scope>
    <source>
        <strain evidence="8">LMG 29540</strain>
    </source>
</reference>
<feature type="transmembrane region" description="Helical" evidence="6">
    <location>
        <begin position="340"/>
        <end position="359"/>
    </location>
</feature>
<dbReference type="Pfam" id="PF02653">
    <property type="entry name" value="BPD_transp_2"/>
    <property type="match status" value="1"/>
</dbReference>
<protein>
    <submittedName>
        <fullName evidence="7">Monosaccharide ABC transporter membrane protein, CUT2 family</fullName>
    </submittedName>
</protein>
<feature type="transmembrane region" description="Helical" evidence="6">
    <location>
        <begin position="143"/>
        <end position="166"/>
    </location>
</feature>
<feature type="transmembrane region" description="Helical" evidence="6">
    <location>
        <begin position="173"/>
        <end position="191"/>
    </location>
</feature>
<dbReference type="GO" id="GO:0022857">
    <property type="term" value="F:transmembrane transporter activity"/>
    <property type="evidence" value="ECO:0007669"/>
    <property type="project" value="InterPro"/>
</dbReference>
<sequence>MALKLHSDSLHSDSLHPASLPADTLRTDAARGDTATLESVNAANAPRAKPASTVQKWRHLAMQREVIVLLAMVLFNLIFTPHFWSLQTFNVNMTQVVTIVIVGIGMTLVVATGGIDLSVGASMAISGALAPMLFLNIPGPLGIALAFVLPVLAAAACGVFNGLLVTRLSVQPIVATLVLFIAGRGIAQVVTDGSLQAFDTPAFQWIALGKVAGVPFQVLLMLALVAVFVWVVRKTLFGQYLLITGGNEKAAYLCGVPTATVKLIAYTLCAALAGLAGLISISVNSSSDANVVGLGVELDAIAAVAVGGTALTGGKAYIGGTLIGALIIQLLRYTLLAHGIPDAAALVVKAGIIIAAVYVQRRSR</sequence>
<evidence type="ECO:0000313" key="8">
    <source>
        <dbReference type="Proteomes" id="UP000193228"/>
    </source>
</evidence>
<feature type="transmembrane region" description="Helical" evidence="6">
    <location>
        <begin position="211"/>
        <end position="232"/>
    </location>
</feature>
<evidence type="ECO:0000256" key="2">
    <source>
        <dbReference type="ARBA" id="ARBA00022475"/>
    </source>
</evidence>
<accession>A0A1X7K3J1</accession>
<keyword evidence="2" id="KW-1003">Cell membrane</keyword>
<feature type="transmembrane region" description="Helical" evidence="6">
    <location>
        <begin position="66"/>
        <end position="84"/>
    </location>
</feature>
<keyword evidence="3 6" id="KW-0812">Transmembrane</keyword>
<dbReference type="AlphaFoldDB" id="A0A1X7K3J1"/>
<evidence type="ECO:0000256" key="4">
    <source>
        <dbReference type="ARBA" id="ARBA00022989"/>
    </source>
</evidence>
<evidence type="ECO:0000256" key="5">
    <source>
        <dbReference type="ARBA" id="ARBA00023136"/>
    </source>
</evidence>
<dbReference type="CDD" id="cd06579">
    <property type="entry name" value="TM_PBP1_transp_AraH_like"/>
    <property type="match status" value="1"/>
</dbReference>
<dbReference type="EMBL" id="FXAT01000003">
    <property type="protein sequence ID" value="SMG35263.1"/>
    <property type="molecule type" value="Genomic_DNA"/>
</dbReference>
<keyword evidence="8" id="KW-1185">Reference proteome</keyword>
<feature type="transmembrane region" description="Helical" evidence="6">
    <location>
        <begin position="117"/>
        <end position="137"/>
    </location>
</feature>
<gene>
    <name evidence="7" type="ORF">SAMN06265784_103322</name>
</gene>
<dbReference type="InterPro" id="IPR001851">
    <property type="entry name" value="ABC_transp_permease"/>
</dbReference>
<proteinExistence type="predicted"/>
<feature type="transmembrane region" description="Helical" evidence="6">
    <location>
        <begin position="263"/>
        <end position="283"/>
    </location>
</feature>
<keyword evidence="4 6" id="KW-1133">Transmembrane helix</keyword>
<evidence type="ECO:0000313" key="7">
    <source>
        <dbReference type="EMBL" id="SMG35263.1"/>
    </source>
</evidence>
<evidence type="ECO:0000256" key="1">
    <source>
        <dbReference type="ARBA" id="ARBA00004651"/>
    </source>
</evidence>
<dbReference type="Proteomes" id="UP000193228">
    <property type="component" value="Unassembled WGS sequence"/>
</dbReference>
<keyword evidence="5 6" id="KW-0472">Membrane</keyword>
<feature type="transmembrane region" description="Helical" evidence="6">
    <location>
        <begin position="90"/>
        <end position="110"/>
    </location>
</feature>
<feature type="transmembrane region" description="Helical" evidence="6">
    <location>
        <begin position="289"/>
        <end position="309"/>
    </location>
</feature>
<dbReference type="STRING" id="1515439.SAMN06265784_103322"/>